<keyword evidence="1" id="KW-0805">Transcription regulation</keyword>
<dbReference type="Pfam" id="PF00440">
    <property type="entry name" value="TetR_N"/>
    <property type="match status" value="1"/>
</dbReference>
<dbReference type="GO" id="GO:0003700">
    <property type="term" value="F:DNA-binding transcription factor activity"/>
    <property type="evidence" value="ECO:0007669"/>
    <property type="project" value="TreeGrafter"/>
</dbReference>
<dbReference type="InterPro" id="IPR009057">
    <property type="entry name" value="Homeodomain-like_sf"/>
</dbReference>
<dbReference type="Gene3D" id="1.10.357.10">
    <property type="entry name" value="Tetracycline Repressor, domain 2"/>
    <property type="match status" value="1"/>
</dbReference>
<name>A0A6P2C9V4_9NOCA</name>
<dbReference type="Pfam" id="PF17754">
    <property type="entry name" value="TetR_C_14"/>
    <property type="match status" value="1"/>
</dbReference>
<keyword evidence="2 4" id="KW-0238">DNA-binding</keyword>
<dbReference type="SUPFAM" id="SSF46689">
    <property type="entry name" value="Homeodomain-like"/>
    <property type="match status" value="1"/>
</dbReference>
<evidence type="ECO:0000256" key="1">
    <source>
        <dbReference type="ARBA" id="ARBA00023015"/>
    </source>
</evidence>
<dbReference type="PROSITE" id="PS01081">
    <property type="entry name" value="HTH_TETR_1"/>
    <property type="match status" value="1"/>
</dbReference>
<dbReference type="InterPro" id="IPR023772">
    <property type="entry name" value="DNA-bd_HTH_TetR-type_CS"/>
</dbReference>
<proteinExistence type="predicted"/>
<reference evidence="6 7" key="1">
    <citation type="submission" date="2018-07" db="EMBL/GenBank/DDBJ databases">
        <title>Genome sequence of Rhodococcus rhodnii ATCC 35071 from Rhodnius prolixus.</title>
        <authorList>
            <person name="Patel V."/>
            <person name="Vogel K.J."/>
        </authorList>
    </citation>
    <scope>NUCLEOTIDE SEQUENCE [LARGE SCALE GENOMIC DNA]</scope>
    <source>
        <strain evidence="6 7">ATCC 35071</strain>
    </source>
</reference>
<dbReference type="AlphaFoldDB" id="A0A6P2C9V4"/>
<organism evidence="6 7">
    <name type="scientific">Rhodococcus rhodnii</name>
    <dbReference type="NCBI Taxonomy" id="38312"/>
    <lineage>
        <taxon>Bacteria</taxon>
        <taxon>Bacillati</taxon>
        <taxon>Actinomycetota</taxon>
        <taxon>Actinomycetes</taxon>
        <taxon>Mycobacteriales</taxon>
        <taxon>Nocardiaceae</taxon>
        <taxon>Rhodococcus</taxon>
    </lineage>
</organism>
<evidence type="ECO:0000256" key="4">
    <source>
        <dbReference type="PROSITE-ProRule" id="PRU00335"/>
    </source>
</evidence>
<dbReference type="RefSeq" id="WP_051111324.1">
    <property type="nucleotide sequence ID" value="NZ_QRCM01000001.1"/>
</dbReference>
<evidence type="ECO:0000259" key="5">
    <source>
        <dbReference type="PROSITE" id="PS50977"/>
    </source>
</evidence>
<dbReference type="PROSITE" id="PS50977">
    <property type="entry name" value="HTH_TETR_2"/>
    <property type="match status" value="1"/>
</dbReference>
<dbReference type="Gene3D" id="1.10.10.60">
    <property type="entry name" value="Homeodomain-like"/>
    <property type="match status" value="1"/>
</dbReference>
<evidence type="ECO:0000256" key="3">
    <source>
        <dbReference type="ARBA" id="ARBA00023163"/>
    </source>
</evidence>
<dbReference type="PANTHER" id="PTHR30055:SF238">
    <property type="entry name" value="MYCOFACTOCIN BIOSYNTHESIS TRANSCRIPTIONAL REGULATOR MFTR-RELATED"/>
    <property type="match status" value="1"/>
</dbReference>
<dbReference type="GO" id="GO:0000976">
    <property type="term" value="F:transcription cis-regulatory region binding"/>
    <property type="evidence" value="ECO:0007669"/>
    <property type="project" value="TreeGrafter"/>
</dbReference>
<accession>A0A6P2C9V4</accession>
<feature type="DNA-binding region" description="H-T-H motif" evidence="4">
    <location>
        <begin position="51"/>
        <end position="70"/>
    </location>
</feature>
<dbReference type="PRINTS" id="PR00455">
    <property type="entry name" value="HTHTETR"/>
</dbReference>
<dbReference type="InterPro" id="IPR041347">
    <property type="entry name" value="MftR_C"/>
</dbReference>
<evidence type="ECO:0000256" key="2">
    <source>
        <dbReference type="ARBA" id="ARBA00023125"/>
    </source>
</evidence>
<evidence type="ECO:0000313" key="7">
    <source>
        <dbReference type="Proteomes" id="UP000471120"/>
    </source>
</evidence>
<dbReference type="InterPro" id="IPR001647">
    <property type="entry name" value="HTH_TetR"/>
</dbReference>
<protein>
    <submittedName>
        <fullName evidence="6">TetR family transcriptional regulator</fullName>
    </submittedName>
</protein>
<sequence length="215" mass="23503">MCTLGRVTAEADLPATGEHAGLRDRKKAATRTALANAAVRLVRASGIEAVTAEMIAAEAGVSTRTFHNYFSSKEEAVLHYFENYVRDWVDEFRARPADEPIWDSIEAVVVDVVTDPDRPLEETVEMLGMCEFNPTLLAKQVETNSRVSRMLGEVIAERTGTNPDTDLYPTLVHTAVGGACKSALDLWMSGRSTASGPEELVRDALRQIRSGLPEP</sequence>
<evidence type="ECO:0000313" key="6">
    <source>
        <dbReference type="EMBL" id="TXG89423.1"/>
    </source>
</evidence>
<dbReference type="Proteomes" id="UP000471120">
    <property type="component" value="Unassembled WGS sequence"/>
</dbReference>
<gene>
    <name evidence="6" type="ORF">DW322_03205</name>
</gene>
<dbReference type="InterPro" id="IPR050109">
    <property type="entry name" value="HTH-type_TetR-like_transc_reg"/>
</dbReference>
<comment type="caution">
    <text evidence="6">The sequence shown here is derived from an EMBL/GenBank/DDBJ whole genome shotgun (WGS) entry which is preliminary data.</text>
</comment>
<keyword evidence="3" id="KW-0804">Transcription</keyword>
<feature type="domain" description="HTH tetR-type" evidence="5">
    <location>
        <begin position="28"/>
        <end position="88"/>
    </location>
</feature>
<dbReference type="PANTHER" id="PTHR30055">
    <property type="entry name" value="HTH-TYPE TRANSCRIPTIONAL REGULATOR RUTR"/>
    <property type="match status" value="1"/>
</dbReference>
<dbReference type="EMBL" id="QRCM01000001">
    <property type="protein sequence ID" value="TXG89423.1"/>
    <property type="molecule type" value="Genomic_DNA"/>
</dbReference>